<evidence type="ECO:0000259" key="2">
    <source>
        <dbReference type="Pfam" id="PF09409"/>
    </source>
</evidence>
<accession>A0A8B7PDU2</accession>
<dbReference type="Pfam" id="PF09409">
    <property type="entry name" value="PUB"/>
    <property type="match status" value="1"/>
</dbReference>
<dbReference type="InterPro" id="IPR036339">
    <property type="entry name" value="PUB-like_dom_sf"/>
</dbReference>
<dbReference type="CDD" id="cd09212">
    <property type="entry name" value="PUB"/>
    <property type="match status" value="1"/>
</dbReference>
<evidence type="ECO:0000313" key="3">
    <source>
        <dbReference type="Proteomes" id="UP000694843"/>
    </source>
</evidence>
<dbReference type="InterPro" id="IPR018997">
    <property type="entry name" value="PUB_domain"/>
</dbReference>
<feature type="region of interest" description="Disordered" evidence="1">
    <location>
        <begin position="159"/>
        <end position="183"/>
    </location>
</feature>
<dbReference type="RefSeq" id="XP_018024273.1">
    <property type="nucleotide sequence ID" value="XM_018168784.2"/>
</dbReference>
<dbReference type="OMA" id="RTICMEQ"/>
<dbReference type="Proteomes" id="UP000694843">
    <property type="component" value="Unplaced"/>
</dbReference>
<dbReference type="GeneID" id="108680026"/>
<feature type="domain" description="PUB" evidence="2">
    <location>
        <begin position="16"/>
        <end position="76"/>
    </location>
</feature>
<sequence>MEAAFSQLRSEATSKDLRTCIETMVKIYRNILSQPTNTEYRSLRTSNSKFNHLVWRFKGAQNFMLTNGWREDGDRIVMDSKVDFGAALDYLIENRAVKPSADEWVADTKQIIVNPEKEREDKLREEAFKQKEKQMIELKKSMKEDRDIAAAIKAEHRNDLSKRRVHKAQKAVPLPSERLNSRV</sequence>
<reference evidence="4" key="1">
    <citation type="submission" date="2025-08" db="UniProtKB">
        <authorList>
            <consortium name="RefSeq"/>
        </authorList>
    </citation>
    <scope>IDENTIFICATION</scope>
    <source>
        <tissue evidence="4">Whole organism</tissue>
    </source>
</reference>
<organism evidence="3 4">
    <name type="scientific">Hyalella azteca</name>
    <name type="common">Amphipod</name>
    <dbReference type="NCBI Taxonomy" id="294128"/>
    <lineage>
        <taxon>Eukaryota</taxon>
        <taxon>Metazoa</taxon>
        <taxon>Ecdysozoa</taxon>
        <taxon>Arthropoda</taxon>
        <taxon>Crustacea</taxon>
        <taxon>Multicrustacea</taxon>
        <taxon>Malacostraca</taxon>
        <taxon>Eumalacostraca</taxon>
        <taxon>Peracarida</taxon>
        <taxon>Amphipoda</taxon>
        <taxon>Senticaudata</taxon>
        <taxon>Talitrida</taxon>
        <taxon>Talitroidea</taxon>
        <taxon>Hyalellidae</taxon>
        <taxon>Hyalella</taxon>
    </lineage>
</organism>
<name>A0A8B7PDU2_HYAAZ</name>
<keyword evidence="3" id="KW-1185">Reference proteome</keyword>
<dbReference type="OrthoDB" id="49605at2759"/>
<gene>
    <name evidence="4" type="primary">LOC108680026</name>
</gene>
<proteinExistence type="predicted"/>
<dbReference type="Gene3D" id="1.20.58.2190">
    <property type="match status" value="1"/>
</dbReference>
<protein>
    <submittedName>
        <fullName evidence="4">Uncharacterized protein LOC108680026 isoform X3</fullName>
    </submittedName>
</protein>
<dbReference type="AlphaFoldDB" id="A0A8B7PDU2"/>
<evidence type="ECO:0000313" key="4">
    <source>
        <dbReference type="RefSeq" id="XP_018024273.1"/>
    </source>
</evidence>
<evidence type="ECO:0000256" key="1">
    <source>
        <dbReference type="SAM" id="MobiDB-lite"/>
    </source>
</evidence>
<dbReference type="SUPFAM" id="SSF143503">
    <property type="entry name" value="PUG domain-like"/>
    <property type="match status" value="1"/>
</dbReference>